<name>A0A0F9ZDW2_9MICR</name>
<keyword evidence="4 11" id="KW-0808">Transferase</keyword>
<evidence type="ECO:0000259" key="16">
    <source>
        <dbReference type="Pfam" id="PF04565"/>
    </source>
</evidence>
<evidence type="ECO:0000313" key="20">
    <source>
        <dbReference type="Proteomes" id="UP000034350"/>
    </source>
</evidence>
<comment type="catalytic activity">
    <reaction evidence="11">
        <text>RNA(n) + a ribonucleoside 5'-triphosphate = RNA(n+1) + diphosphate</text>
        <dbReference type="Rhea" id="RHEA:21248"/>
        <dbReference type="Rhea" id="RHEA-COMP:14527"/>
        <dbReference type="Rhea" id="RHEA-COMP:17342"/>
        <dbReference type="ChEBI" id="CHEBI:33019"/>
        <dbReference type="ChEBI" id="CHEBI:61557"/>
        <dbReference type="ChEBI" id="CHEBI:140395"/>
        <dbReference type="EC" id="2.7.7.6"/>
    </reaction>
</comment>
<evidence type="ECO:0000256" key="6">
    <source>
        <dbReference type="ARBA" id="ARBA00022723"/>
    </source>
</evidence>
<dbReference type="RefSeq" id="XP_024331461.1">
    <property type="nucleotide sequence ID" value="XM_024474050.1"/>
</dbReference>
<dbReference type="InterPro" id="IPR037033">
    <property type="entry name" value="DNA-dir_RNAP_su2_hyb_sf"/>
</dbReference>
<dbReference type="Gene3D" id="2.40.50.150">
    <property type="match status" value="1"/>
</dbReference>
<dbReference type="InterPro" id="IPR037034">
    <property type="entry name" value="RNA_pol_Rpb2_2_sf"/>
</dbReference>
<evidence type="ECO:0000259" key="14">
    <source>
        <dbReference type="Pfam" id="PF04561"/>
    </source>
</evidence>
<dbReference type="FunFam" id="2.40.270.10:FF:000011">
    <property type="entry name" value="DNA-directed RNA polymerase subunit beta"/>
    <property type="match status" value="1"/>
</dbReference>
<dbReference type="Pfam" id="PF04561">
    <property type="entry name" value="RNA_pol_Rpb2_2"/>
    <property type="match status" value="1"/>
</dbReference>
<dbReference type="GO" id="GO:0006351">
    <property type="term" value="P:DNA-templated transcription"/>
    <property type="evidence" value="ECO:0007669"/>
    <property type="project" value="InterPro"/>
</dbReference>
<dbReference type="OrthoDB" id="10248617at2759"/>
<evidence type="ECO:0000259" key="13">
    <source>
        <dbReference type="Pfam" id="PF04560"/>
    </source>
</evidence>
<dbReference type="Pfam" id="PF04560">
    <property type="entry name" value="RNA_pol_Rpb2_7"/>
    <property type="match status" value="1"/>
</dbReference>
<dbReference type="InterPro" id="IPR007120">
    <property type="entry name" value="DNA-dir_RNAP_su2_dom"/>
</dbReference>
<feature type="domain" description="RNA polymerase Rpb2" evidence="18">
    <location>
        <begin position="608"/>
        <end position="640"/>
    </location>
</feature>
<dbReference type="EC" id="2.7.7.6" evidence="11"/>
<dbReference type="GeneID" id="36318954"/>
<evidence type="ECO:0000256" key="10">
    <source>
        <dbReference type="RuleBase" id="RU000434"/>
    </source>
</evidence>
<dbReference type="InterPro" id="IPR007641">
    <property type="entry name" value="RNA_pol_Rpb2_7"/>
</dbReference>
<evidence type="ECO:0000256" key="5">
    <source>
        <dbReference type="ARBA" id="ARBA00022695"/>
    </source>
</evidence>
<sequence>MHSKKSEELIKKFFFEKGLARQHIESFNYFINHEIASIVKANDIVDSDIDHTFYLKYTDVRISVPSLEENMIKHTLYPMECRLRDLTYASNLYVDIEYVRNKQIIRKKDVFIGRIPIMLQSDKCLLKSKNNEQKLSEESLNANLFFSQECPYDIGGYFIIKGIEKVILIQEQLSKNRIIIEDGPKGFFSSMTSSTHEQKSKTSVIYKNDCYYLVNSSFSEDIPVVAIIKACNMISDKEIVECIGKEFADQIVLSFEEIYKHKIHTSKEAALYLAGFIKMKPDANKLEEVRNVIVEKILPNVKFDGVDLRNKGIMICLMVRRLIFTQKNIITEEDKDFIGNKRFELAGQLLSILFEDSFKKFNWELKRSIDKILTKRLRAQEFDALTFFNLQTNIITTSMQRAISSGNWNLRRFRMDRSGVTHVLIRHSYISAVGMMTKVNSHFEKTRKVSGPRALHTSSWGMFCPADTPEGESCGLVKNLSLLAEVTTDSDLDTIIYILSSLGVIQTGVLYTREMVSDEMYLVFLNGDIFGVTQNCFGLVKNFRNYRRKGVINKYVSIYIDENLKSVNIAADNGRLCRPLIIITDEVRQNLKKGLFVISDLEMKYKSFDDLVEDGRIEYLDANEENDALIALKIEDISDKTTHLEIADFAILGYVAGLIPFPNHNQSPRNTYQCAMGKQAIGYIALNSKKRFDGISLQLCNTQKPLTTTQILNITDYNEIPAGQNAMVAVMSYSGYDIEDALIINKDSLDRGFARTEVYKTHCYVLKKYSDNRSDVILPDIKNPILDKDGIGKPGELLLEGTVYINKNSPCENGYKFTGGVHKGNPAFIDRVLITKSEDQTLIKICLRQTRVPEIGDKFSSRHGQKGVVGLIVPQINMPFTDSGLVPDIIMNPHGFPSRMTVGKIIELLTGKAGIIEGKISDATIFKKNEVDLVCDILSNNGFNFGGKDCFYSGISGEPIYAYIFYGPVFYQRLKHMVADKIHMRARGPRAILTRQPTEGRSRDGGLRLGEMERDCLIGYGASSLIVERLMESSDLFETFCCKNCGILVPKNGCNVCNDTNPLPIRLPYACKLLFQELMSMNILPKLNVNN</sequence>
<keyword evidence="7" id="KW-0862">Zinc</keyword>
<keyword evidence="3 11" id="KW-0240">DNA-directed RNA polymerase</keyword>
<proteinExistence type="inferred from homology"/>
<dbReference type="PROSITE" id="PS01166">
    <property type="entry name" value="RNA_POL_BETA"/>
    <property type="match status" value="1"/>
</dbReference>
<dbReference type="Pfam" id="PF00562">
    <property type="entry name" value="RNA_pol_Rpb2_6"/>
    <property type="match status" value="1"/>
</dbReference>
<evidence type="ECO:0000313" key="19">
    <source>
        <dbReference type="EMBL" id="KKO75719.1"/>
    </source>
</evidence>
<feature type="domain" description="RNA polymerase Rpb2" evidence="13">
    <location>
        <begin position="1005"/>
        <end position="1088"/>
    </location>
</feature>
<dbReference type="InterPro" id="IPR014724">
    <property type="entry name" value="RNA_pol_RPB2_OB-fold"/>
</dbReference>
<dbReference type="Gene3D" id="3.90.1800.10">
    <property type="entry name" value="RNA polymerase alpha subunit dimerisation domain"/>
    <property type="match status" value="1"/>
</dbReference>
<dbReference type="Proteomes" id="UP000034350">
    <property type="component" value="Unassembled WGS sequence"/>
</dbReference>
<evidence type="ECO:0000256" key="11">
    <source>
        <dbReference type="RuleBase" id="RU363031"/>
    </source>
</evidence>
<organism evidence="19 20">
    <name type="scientific">Vairimorpha ceranae</name>
    <dbReference type="NCBI Taxonomy" id="40302"/>
    <lineage>
        <taxon>Eukaryota</taxon>
        <taxon>Fungi</taxon>
        <taxon>Fungi incertae sedis</taxon>
        <taxon>Microsporidia</taxon>
        <taxon>Nosematidae</taxon>
        <taxon>Vairimorpha</taxon>
    </lineage>
</organism>
<dbReference type="Pfam" id="PF04567">
    <property type="entry name" value="RNA_pol_Rpb2_5"/>
    <property type="match status" value="1"/>
</dbReference>
<keyword evidence="9" id="KW-0539">Nucleus</keyword>
<dbReference type="Pfam" id="PF04563">
    <property type="entry name" value="RNA_pol_Rpb2_1"/>
    <property type="match status" value="1"/>
</dbReference>
<dbReference type="SUPFAM" id="SSF64484">
    <property type="entry name" value="beta and beta-prime subunits of DNA dependent RNA-polymerase"/>
    <property type="match status" value="1"/>
</dbReference>
<evidence type="ECO:0000259" key="12">
    <source>
        <dbReference type="Pfam" id="PF00562"/>
    </source>
</evidence>
<keyword evidence="8 11" id="KW-0804">Transcription</keyword>
<feature type="domain" description="RNA polymerase Rpb2" evidence="17">
    <location>
        <begin position="523"/>
        <end position="583"/>
    </location>
</feature>
<dbReference type="GO" id="GO:0046872">
    <property type="term" value="F:metal ion binding"/>
    <property type="evidence" value="ECO:0007669"/>
    <property type="project" value="UniProtKB-KW"/>
</dbReference>
<feature type="domain" description="RNA polymerase beta subunit protrusion" evidence="15">
    <location>
        <begin position="18"/>
        <end position="377"/>
    </location>
</feature>
<evidence type="ECO:0000256" key="4">
    <source>
        <dbReference type="ARBA" id="ARBA00022679"/>
    </source>
</evidence>
<protein>
    <recommendedName>
        <fullName evidence="11">DNA-directed RNA polymerase subunit beta</fullName>
        <ecNumber evidence="11">2.7.7.6</ecNumber>
    </recommendedName>
</protein>
<dbReference type="PANTHER" id="PTHR20856">
    <property type="entry name" value="DNA-DIRECTED RNA POLYMERASE I SUBUNIT 2"/>
    <property type="match status" value="1"/>
</dbReference>
<dbReference type="Gene3D" id="3.90.1110.10">
    <property type="entry name" value="RNA polymerase Rpb2, domain 2"/>
    <property type="match status" value="1"/>
</dbReference>
<dbReference type="AlphaFoldDB" id="A0A0F9ZDW2"/>
<dbReference type="CDD" id="cd00653">
    <property type="entry name" value="RNA_pol_B_RPB2"/>
    <property type="match status" value="1"/>
</dbReference>
<dbReference type="VEuPathDB" id="MicrosporidiaDB:AAJ76_1400068430"/>
<dbReference type="InterPro" id="IPR007644">
    <property type="entry name" value="RNA_pol_bsu_protrusion"/>
</dbReference>
<dbReference type="InterPro" id="IPR007646">
    <property type="entry name" value="RNA_pol_Rpb2_4"/>
</dbReference>
<feature type="domain" description="RNA polymerase Rpb2" evidence="16">
    <location>
        <begin position="424"/>
        <end position="486"/>
    </location>
</feature>
<evidence type="ECO:0000259" key="18">
    <source>
        <dbReference type="Pfam" id="PF04567"/>
    </source>
</evidence>
<gene>
    <name evidence="19" type="ORF">AAJ76_1400068430</name>
</gene>
<keyword evidence="5 11" id="KW-0548">Nucleotidyltransferase</keyword>
<dbReference type="EMBL" id="JPQZ01000014">
    <property type="protein sequence ID" value="KKO75719.1"/>
    <property type="molecule type" value="Genomic_DNA"/>
</dbReference>
<dbReference type="GO" id="GO:0032549">
    <property type="term" value="F:ribonucleoside binding"/>
    <property type="evidence" value="ECO:0007669"/>
    <property type="project" value="InterPro"/>
</dbReference>
<dbReference type="InterPro" id="IPR007645">
    <property type="entry name" value="RNA_pol_Rpb2_3"/>
</dbReference>
<feature type="domain" description="RNA polymerase Rpb2" evidence="14">
    <location>
        <begin position="174"/>
        <end position="342"/>
    </location>
</feature>
<feature type="domain" description="DNA-directed RNA polymerase subunit 2 hybrid-binding" evidence="12">
    <location>
        <begin position="655"/>
        <end position="1003"/>
    </location>
</feature>
<comment type="caution">
    <text evidence="19">The sequence shown here is derived from an EMBL/GenBank/DDBJ whole genome shotgun (WGS) entry which is preliminary data.</text>
</comment>
<dbReference type="InterPro" id="IPR007642">
    <property type="entry name" value="RNA_pol_Rpb2_2"/>
</dbReference>
<comment type="similarity">
    <text evidence="2 10">Belongs to the RNA polymerase beta chain family.</text>
</comment>
<evidence type="ECO:0000259" key="15">
    <source>
        <dbReference type="Pfam" id="PF04563"/>
    </source>
</evidence>
<dbReference type="VEuPathDB" id="MicrosporidiaDB:G9O61_00g011260"/>
<evidence type="ECO:0000256" key="9">
    <source>
        <dbReference type="ARBA" id="ARBA00023242"/>
    </source>
</evidence>
<dbReference type="InterPro" id="IPR007647">
    <property type="entry name" value="RNA_pol_Rpb2_5"/>
</dbReference>
<dbReference type="InterPro" id="IPR007121">
    <property type="entry name" value="RNA_pol_bsu_CS"/>
</dbReference>
<dbReference type="Gene3D" id="3.90.1100.10">
    <property type="match status" value="1"/>
</dbReference>
<evidence type="ECO:0000256" key="2">
    <source>
        <dbReference type="ARBA" id="ARBA00006835"/>
    </source>
</evidence>
<comment type="subcellular location">
    <subcellularLocation>
        <location evidence="1">Nucleus</location>
    </subcellularLocation>
</comment>
<dbReference type="VEuPathDB" id="MicrosporidiaDB:NCER_100041"/>
<keyword evidence="20" id="KW-1185">Reference proteome</keyword>
<dbReference type="GO" id="GO:0005634">
    <property type="term" value="C:nucleus"/>
    <property type="evidence" value="ECO:0007669"/>
    <property type="project" value="UniProtKB-SubCell"/>
</dbReference>
<accession>A0A0F9ZDW2</accession>
<dbReference type="Gene3D" id="2.40.270.10">
    <property type="entry name" value="DNA-directed RNA polymerase, subunit 2, domain 6"/>
    <property type="match status" value="1"/>
</dbReference>
<dbReference type="GO" id="GO:0003899">
    <property type="term" value="F:DNA-directed RNA polymerase activity"/>
    <property type="evidence" value="ECO:0007669"/>
    <property type="project" value="UniProtKB-EC"/>
</dbReference>
<evidence type="ECO:0000256" key="1">
    <source>
        <dbReference type="ARBA" id="ARBA00004123"/>
    </source>
</evidence>
<keyword evidence="6" id="KW-0479">Metal-binding</keyword>
<dbReference type="Pfam" id="PF04566">
    <property type="entry name" value="RNA_pol_Rpb2_4"/>
    <property type="match status" value="1"/>
</dbReference>
<evidence type="ECO:0000256" key="7">
    <source>
        <dbReference type="ARBA" id="ARBA00022833"/>
    </source>
</evidence>
<dbReference type="InterPro" id="IPR015712">
    <property type="entry name" value="DNA-dir_RNA_pol_su2"/>
</dbReference>
<reference evidence="19 20" key="1">
    <citation type="journal article" date="2015" name="Environ. Microbiol.">
        <title>Genome analyses suggest the presence of polyploidy and recent human-driven expansions in eight global populations of the honeybee pathogen Nosema ceranae.</title>
        <authorList>
            <person name="Pelin A."/>
            <person name="Selman M."/>
            <person name="Aris-Brosou S."/>
            <person name="Farinelli L."/>
            <person name="Corradi N."/>
        </authorList>
    </citation>
    <scope>NUCLEOTIDE SEQUENCE [LARGE SCALE GENOMIC DNA]</scope>
    <source>
        <strain evidence="19 20">PA08 1199</strain>
    </source>
</reference>
<dbReference type="FunFam" id="2.40.270.10:FF:000006">
    <property type="entry name" value="DNA-directed RNA polymerase subunit beta"/>
    <property type="match status" value="1"/>
</dbReference>
<dbReference type="GO" id="GO:0000428">
    <property type="term" value="C:DNA-directed RNA polymerase complex"/>
    <property type="evidence" value="ECO:0007669"/>
    <property type="project" value="UniProtKB-KW"/>
</dbReference>
<dbReference type="Gene3D" id="3.90.1070.20">
    <property type="match status" value="1"/>
</dbReference>
<evidence type="ECO:0000256" key="3">
    <source>
        <dbReference type="ARBA" id="ARBA00022478"/>
    </source>
</evidence>
<evidence type="ECO:0000259" key="17">
    <source>
        <dbReference type="Pfam" id="PF04566"/>
    </source>
</evidence>
<comment type="function">
    <text evidence="11">DNA-dependent RNA polymerase catalyzes the transcription of DNA into RNA using the four ribonucleoside triphosphates as substrates.</text>
</comment>
<evidence type="ECO:0000256" key="8">
    <source>
        <dbReference type="ARBA" id="ARBA00023163"/>
    </source>
</evidence>
<dbReference type="Pfam" id="PF04565">
    <property type="entry name" value="RNA_pol_Rpb2_3"/>
    <property type="match status" value="1"/>
</dbReference>
<dbReference type="GO" id="GO:0003677">
    <property type="term" value="F:DNA binding"/>
    <property type="evidence" value="ECO:0007669"/>
    <property type="project" value="InterPro"/>
</dbReference>